<feature type="region of interest" description="Disordered" evidence="1">
    <location>
        <begin position="159"/>
        <end position="183"/>
    </location>
</feature>
<gene>
    <name evidence="2" type="ORF">SHERM_20559</name>
</gene>
<accession>A0A9N7N362</accession>
<evidence type="ECO:0000313" key="2">
    <source>
        <dbReference type="EMBL" id="CAA0823400.1"/>
    </source>
</evidence>
<feature type="compositionally biased region" description="Basic and acidic residues" evidence="1">
    <location>
        <begin position="24"/>
        <end position="34"/>
    </location>
</feature>
<dbReference type="AlphaFoldDB" id="A0A9N7N362"/>
<feature type="compositionally biased region" description="Basic and acidic residues" evidence="1">
    <location>
        <begin position="164"/>
        <end position="183"/>
    </location>
</feature>
<protein>
    <submittedName>
        <fullName evidence="2">Uncharacterized protein</fullName>
    </submittedName>
</protein>
<sequence length="466" mass="51115">MNSPQNPLNVGHHNAQNPHLPSVAHHEPSQEENMHPPNQPDLLKWKLKWKQPPQVEHPQELARGTRPQMPWDMIANFRLLLPFLIEPCYLPPVADSVVPSATISAAAVPFSVVAAATVAIPGGAHGLTKQKIVEIEEIWIIDVGEQRADGAVLPAGIGVGDCESGSRETEKGSRENSDRSRHEISSVRLPACLAYDVLPIGLHKAQTSTDDDRHGEQINRKSELARTANIKNWGGGGCSPAARYGGRHPSPYWWLRHCVEDKLRVSLPNSGFNAKPHIESRIKTLKIDFNIVYDMLNGPNTSGFDRATGGNAEGPNDIMEDIQREDVNLNADNDVEATSEIGLDDLDASFSPLQSPRSAAVDKRKKRKRSVDKLTAMTDIKEASIIGSEIAKASEIFGKAIGVDAEISEKRQRIDSEIRKIPNLAVVDVIKVVCRIAQSPELTDVFFSMTEEGREQLVMAIISGQV</sequence>
<dbReference type="Proteomes" id="UP001153555">
    <property type="component" value="Unassembled WGS sequence"/>
</dbReference>
<dbReference type="PANTHER" id="PTHR46250">
    <property type="entry name" value="MYB/SANT-LIKE DNA-BINDING DOMAIN PROTEIN-RELATED"/>
    <property type="match status" value="1"/>
</dbReference>
<dbReference type="PANTHER" id="PTHR46250:SF18">
    <property type="entry name" value="MYB_SANT-LIKE DOMAIN-CONTAINING PROTEIN"/>
    <property type="match status" value="1"/>
</dbReference>
<name>A0A9N7N362_STRHE</name>
<keyword evidence="3" id="KW-1185">Reference proteome</keyword>
<feature type="compositionally biased region" description="Polar residues" evidence="1">
    <location>
        <begin position="1"/>
        <end position="19"/>
    </location>
</feature>
<comment type="caution">
    <text evidence="2">The sequence shown here is derived from an EMBL/GenBank/DDBJ whole genome shotgun (WGS) entry which is preliminary data.</text>
</comment>
<feature type="region of interest" description="Disordered" evidence="1">
    <location>
        <begin position="1"/>
        <end position="41"/>
    </location>
</feature>
<reference evidence="2" key="1">
    <citation type="submission" date="2019-12" db="EMBL/GenBank/DDBJ databases">
        <authorList>
            <person name="Scholes J."/>
        </authorList>
    </citation>
    <scope>NUCLEOTIDE SEQUENCE</scope>
</reference>
<evidence type="ECO:0000256" key="1">
    <source>
        <dbReference type="SAM" id="MobiDB-lite"/>
    </source>
</evidence>
<proteinExistence type="predicted"/>
<evidence type="ECO:0000313" key="3">
    <source>
        <dbReference type="Proteomes" id="UP001153555"/>
    </source>
</evidence>
<organism evidence="2 3">
    <name type="scientific">Striga hermonthica</name>
    <name type="common">Purple witchweed</name>
    <name type="synonym">Buchnera hermonthica</name>
    <dbReference type="NCBI Taxonomy" id="68872"/>
    <lineage>
        <taxon>Eukaryota</taxon>
        <taxon>Viridiplantae</taxon>
        <taxon>Streptophyta</taxon>
        <taxon>Embryophyta</taxon>
        <taxon>Tracheophyta</taxon>
        <taxon>Spermatophyta</taxon>
        <taxon>Magnoliopsida</taxon>
        <taxon>eudicotyledons</taxon>
        <taxon>Gunneridae</taxon>
        <taxon>Pentapetalae</taxon>
        <taxon>asterids</taxon>
        <taxon>lamiids</taxon>
        <taxon>Lamiales</taxon>
        <taxon>Orobanchaceae</taxon>
        <taxon>Buchnereae</taxon>
        <taxon>Striga</taxon>
    </lineage>
</organism>
<dbReference type="OrthoDB" id="618098at2759"/>
<dbReference type="EMBL" id="CACSLK010024540">
    <property type="protein sequence ID" value="CAA0823400.1"/>
    <property type="molecule type" value="Genomic_DNA"/>
</dbReference>